<dbReference type="RefSeq" id="WP_073277472.1">
    <property type="nucleotide sequence ID" value="NZ_FRAC01000015.1"/>
</dbReference>
<dbReference type="EMBL" id="FRAC01000015">
    <property type="protein sequence ID" value="SHK68233.1"/>
    <property type="molecule type" value="Genomic_DNA"/>
</dbReference>
<dbReference type="GO" id="GO:0009103">
    <property type="term" value="P:lipopolysaccharide biosynthetic process"/>
    <property type="evidence" value="ECO:0007669"/>
    <property type="project" value="TreeGrafter"/>
</dbReference>
<sequence length="394" mass="45591">MMKKVLLLSYRAPLPVVSGDKIRIFQDLKILSDSFVIDLAYIDDMGKEFNELDKYCNKVVRFPISKAEHFINAIYSYLFLSMPFQSGYFYSKKMQKWIDKNIGNYDYIFCIHIRTASYVMKYNNLIRIIDGVDAVSLNYFNKLILSKGFKHILYNLEYRRLSKYEKQIYKSFTKAILISEYDKNYVKEMGVDNLIKVIPNYVRDIGYDPSVEIRGCSIVFMGLMRYEPNINAVLYFANEIFPAVRDKVSDIRFRIIGGEPTNEIKELNKVDGIEVLGFVENPAIILQEATLVVAPMISGSGLQNKIIESMYLGKAVITTRQGAYGLTHLSGDEIIIAEDTDDFIQKLECWISIEKREELLEIGVNARNYVCKYFGYDNIKSALTKYLIDEEKDK</sequence>
<reference evidence="2 3" key="1">
    <citation type="submission" date="2016-11" db="EMBL/GenBank/DDBJ databases">
        <authorList>
            <person name="Jaros S."/>
            <person name="Januszkiewicz K."/>
            <person name="Wedrychowicz H."/>
        </authorList>
    </citation>
    <scope>NUCLEOTIDE SEQUENCE [LARGE SCALE GENOMIC DNA]</scope>
    <source>
        <strain evidence="2 3">DSM 15929</strain>
    </source>
</reference>
<dbReference type="AlphaFoldDB" id="A0A1M6UGG2"/>
<organism evidence="2 3">
    <name type="scientific">Anaerocolumna jejuensis DSM 15929</name>
    <dbReference type="NCBI Taxonomy" id="1121322"/>
    <lineage>
        <taxon>Bacteria</taxon>
        <taxon>Bacillati</taxon>
        <taxon>Bacillota</taxon>
        <taxon>Clostridia</taxon>
        <taxon>Lachnospirales</taxon>
        <taxon>Lachnospiraceae</taxon>
        <taxon>Anaerocolumna</taxon>
    </lineage>
</organism>
<gene>
    <name evidence="2" type="ORF">SAMN02745136_03074</name>
</gene>
<name>A0A1M6UGG2_9FIRM</name>
<dbReference type="PANTHER" id="PTHR46401:SF2">
    <property type="entry name" value="GLYCOSYLTRANSFERASE WBBK-RELATED"/>
    <property type="match status" value="1"/>
</dbReference>
<keyword evidence="1 2" id="KW-0808">Transferase</keyword>
<accession>A0A1M6UGG2</accession>
<dbReference type="PANTHER" id="PTHR46401">
    <property type="entry name" value="GLYCOSYLTRANSFERASE WBBK-RELATED"/>
    <property type="match status" value="1"/>
</dbReference>
<dbReference type="Proteomes" id="UP000184386">
    <property type="component" value="Unassembled WGS sequence"/>
</dbReference>
<evidence type="ECO:0000313" key="3">
    <source>
        <dbReference type="Proteomes" id="UP000184386"/>
    </source>
</evidence>
<evidence type="ECO:0000313" key="2">
    <source>
        <dbReference type="EMBL" id="SHK68233.1"/>
    </source>
</evidence>
<protein>
    <submittedName>
        <fullName evidence="2">Glycosyltransferase involved in cell wall bisynthesis</fullName>
    </submittedName>
</protein>
<dbReference type="STRING" id="1121322.SAMN02745136_03074"/>
<dbReference type="SUPFAM" id="SSF53756">
    <property type="entry name" value="UDP-Glycosyltransferase/glycogen phosphorylase"/>
    <property type="match status" value="1"/>
</dbReference>
<proteinExistence type="predicted"/>
<evidence type="ECO:0000256" key="1">
    <source>
        <dbReference type="ARBA" id="ARBA00022679"/>
    </source>
</evidence>
<dbReference type="CDD" id="cd03801">
    <property type="entry name" value="GT4_PimA-like"/>
    <property type="match status" value="1"/>
</dbReference>
<dbReference type="Pfam" id="PF13692">
    <property type="entry name" value="Glyco_trans_1_4"/>
    <property type="match status" value="1"/>
</dbReference>
<keyword evidence="3" id="KW-1185">Reference proteome</keyword>
<dbReference type="Gene3D" id="3.40.50.2000">
    <property type="entry name" value="Glycogen Phosphorylase B"/>
    <property type="match status" value="2"/>
</dbReference>
<dbReference type="OrthoDB" id="9807209at2"/>
<dbReference type="GO" id="GO:0016757">
    <property type="term" value="F:glycosyltransferase activity"/>
    <property type="evidence" value="ECO:0007669"/>
    <property type="project" value="TreeGrafter"/>
</dbReference>